<organism evidence="1 2">
    <name type="scientific">Thecamonas trahens ATCC 50062</name>
    <dbReference type="NCBI Taxonomy" id="461836"/>
    <lineage>
        <taxon>Eukaryota</taxon>
        <taxon>Apusozoa</taxon>
        <taxon>Apusomonadida</taxon>
        <taxon>Apusomonadidae</taxon>
        <taxon>Thecamonas</taxon>
    </lineage>
</organism>
<dbReference type="Proteomes" id="UP000054408">
    <property type="component" value="Unassembled WGS sequence"/>
</dbReference>
<sequence>MAGTVDVDRAEGLDQIRHLEVLKVRRGGKELAELGDDPRLGHIPDPVVPDDVVDKVKGVRVGWVEEPPLDRRRDPSLLDPHVPRVHVLHVLELEVDELVVLALVPRHRIRVKHLLHPTHRRPAPSVVPAVPPVLAAVRRP</sequence>
<protein>
    <submittedName>
        <fullName evidence="1">Uncharacterized protein</fullName>
    </submittedName>
</protein>
<reference evidence="1 2" key="1">
    <citation type="submission" date="2010-05" db="EMBL/GenBank/DDBJ databases">
        <title>The Genome Sequence of Thecamonas trahens ATCC 50062.</title>
        <authorList>
            <consortium name="The Broad Institute Genome Sequencing Platform"/>
            <person name="Russ C."/>
            <person name="Cuomo C."/>
            <person name="Shea T."/>
            <person name="Young S.K."/>
            <person name="Zeng Q."/>
            <person name="Koehrsen M."/>
            <person name="Haas B."/>
            <person name="Borodovsky M."/>
            <person name="Guigo R."/>
            <person name="Alvarado L."/>
            <person name="Berlin A."/>
            <person name="Bochicchio J."/>
            <person name="Borenstein D."/>
            <person name="Chapman S."/>
            <person name="Chen Z."/>
            <person name="Freedman E."/>
            <person name="Gellesch M."/>
            <person name="Goldberg J."/>
            <person name="Griggs A."/>
            <person name="Gujja S."/>
            <person name="Heilman E."/>
            <person name="Heiman D."/>
            <person name="Hepburn T."/>
            <person name="Howarth C."/>
            <person name="Jen D."/>
            <person name="Larson L."/>
            <person name="Mehta T."/>
            <person name="Park D."/>
            <person name="Pearson M."/>
            <person name="Roberts A."/>
            <person name="Saif S."/>
            <person name="Shenoy N."/>
            <person name="Sisk P."/>
            <person name="Stolte C."/>
            <person name="Sykes S."/>
            <person name="Thomson T."/>
            <person name="Walk T."/>
            <person name="White J."/>
            <person name="Yandava C."/>
            <person name="Burger G."/>
            <person name="Gray M.W."/>
            <person name="Holland P.W.H."/>
            <person name="King N."/>
            <person name="Lang F.B.F."/>
            <person name="Roger A.J."/>
            <person name="Ruiz-Trillo I."/>
            <person name="Lander E."/>
            <person name="Nusbaum C."/>
        </authorList>
    </citation>
    <scope>NUCLEOTIDE SEQUENCE [LARGE SCALE GENOMIC DNA]</scope>
    <source>
        <strain evidence="1 2">ATCC 50062</strain>
    </source>
</reference>
<proteinExistence type="predicted"/>
<dbReference type="GeneID" id="25569546"/>
<accession>A0A0L0DIF6</accession>
<name>A0A0L0DIF6_THETB</name>
<gene>
    <name evidence="1" type="ORF">AMSG_11631</name>
</gene>
<evidence type="ECO:0000313" key="1">
    <source>
        <dbReference type="EMBL" id="KNC52062.1"/>
    </source>
</evidence>
<dbReference type="RefSeq" id="XP_013762327.1">
    <property type="nucleotide sequence ID" value="XM_013906873.1"/>
</dbReference>
<dbReference type="EMBL" id="GL349436">
    <property type="protein sequence ID" value="KNC52062.1"/>
    <property type="molecule type" value="Genomic_DNA"/>
</dbReference>
<evidence type="ECO:0000313" key="2">
    <source>
        <dbReference type="Proteomes" id="UP000054408"/>
    </source>
</evidence>
<dbReference type="AlphaFoldDB" id="A0A0L0DIF6"/>
<keyword evidence="2" id="KW-1185">Reference proteome</keyword>